<feature type="compositionally biased region" description="Low complexity" evidence="1">
    <location>
        <begin position="67"/>
        <end position="87"/>
    </location>
</feature>
<organism evidence="2">
    <name type="scientific">Tanacetum cinerariifolium</name>
    <name type="common">Dalmatian daisy</name>
    <name type="synonym">Chrysanthemum cinerariifolium</name>
    <dbReference type="NCBI Taxonomy" id="118510"/>
    <lineage>
        <taxon>Eukaryota</taxon>
        <taxon>Viridiplantae</taxon>
        <taxon>Streptophyta</taxon>
        <taxon>Embryophyta</taxon>
        <taxon>Tracheophyta</taxon>
        <taxon>Spermatophyta</taxon>
        <taxon>Magnoliopsida</taxon>
        <taxon>eudicotyledons</taxon>
        <taxon>Gunneridae</taxon>
        <taxon>Pentapetalae</taxon>
        <taxon>asterids</taxon>
        <taxon>campanulids</taxon>
        <taxon>Asterales</taxon>
        <taxon>Asteraceae</taxon>
        <taxon>Asteroideae</taxon>
        <taxon>Anthemideae</taxon>
        <taxon>Anthemidinae</taxon>
        <taxon>Tanacetum</taxon>
    </lineage>
</organism>
<proteinExistence type="predicted"/>
<evidence type="ECO:0000313" key="2">
    <source>
        <dbReference type="EMBL" id="GEU88727.1"/>
    </source>
</evidence>
<evidence type="ECO:0008006" key="3">
    <source>
        <dbReference type="Google" id="ProtNLM"/>
    </source>
</evidence>
<sequence>MSSSNHPIIVPSDFDIEDAFSSTNSPTIFWYSPVLLSSPVLSQSPISDSQNFYSPEEISPPKDVETPIESSIPVSPSSAVGSSSPPRSIIPPPDYPFDESIFVKLHNSLWIISRPLGSKPMPPKRTSTSATPTMTEAAIQQLITKGVVAVLEAQAAAMANVDNPNRNLRPRETPVLEETIKSS</sequence>
<name>A0A6L2NSY7_TANCI</name>
<reference evidence="2" key="1">
    <citation type="journal article" date="2019" name="Sci. Rep.">
        <title>Draft genome of Tanacetum cinerariifolium, the natural source of mosquito coil.</title>
        <authorList>
            <person name="Yamashiro T."/>
            <person name="Shiraishi A."/>
            <person name="Satake H."/>
            <person name="Nakayama K."/>
        </authorList>
    </citation>
    <scope>NUCLEOTIDE SEQUENCE</scope>
</reference>
<gene>
    <name evidence="2" type="ORF">Tci_060705</name>
</gene>
<feature type="compositionally biased region" description="Basic and acidic residues" evidence="1">
    <location>
        <begin position="169"/>
        <end position="183"/>
    </location>
</feature>
<feature type="region of interest" description="Disordered" evidence="1">
    <location>
        <begin position="162"/>
        <end position="183"/>
    </location>
</feature>
<comment type="caution">
    <text evidence="2">The sequence shown here is derived from an EMBL/GenBank/DDBJ whole genome shotgun (WGS) entry which is preliminary data.</text>
</comment>
<dbReference type="EMBL" id="BKCJ010009811">
    <property type="protein sequence ID" value="GEU88727.1"/>
    <property type="molecule type" value="Genomic_DNA"/>
</dbReference>
<feature type="region of interest" description="Disordered" evidence="1">
    <location>
        <begin position="44"/>
        <end position="91"/>
    </location>
</feature>
<dbReference type="AlphaFoldDB" id="A0A6L2NSY7"/>
<protein>
    <recommendedName>
        <fullName evidence="3">Reverse transcriptase domain-containing protein</fullName>
    </recommendedName>
</protein>
<accession>A0A6L2NSY7</accession>
<evidence type="ECO:0000256" key="1">
    <source>
        <dbReference type="SAM" id="MobiDB-lite"/>
    </source>
</evidence>